<comment type="caution">
    <text evidence="1">The sequence shown here is derived from an EMBL/GenBank/DDBJ whole genome shotgun (WGS) entry which is preliminary data.</text>
</comment>
<proteinExistence type="predicted"/>
<evidence type="ECO:0000313" key="1">
    <source>
        <dbReference type="EMBL" id="OLP79930.1"/>
    </source>
</evidence>
<name>A0A1Q9CAH2_SYMMI</name>
<dbReference type="AlphaFoldDB" id="A0A1Q9CAH2"/>
<organism evidence="1 2">
    <name type="scientific">Symbiodinium microadriaticum</name>
    <name type="common">Dinoflagellate</name>
    <name type="synonym">Zooxanthella microadriatica</name>
    <dbReference type="NCBI Taxonomy" id="2951"/>
    <lineage>
        <taxon>Eukaryota</taxon>
        <taxon>Sar</taxon>
        <taxon>Alveolata</taxon>
        <taxon>Dinophyceae</taxon>
        <taxon>Suessiales</taxon>
        <taxon>Symbiodiniaceae</taxon>
        <taxon>Symbiodinium</taxon>
    </lineage>
</organism>
<dbReference type="EMBL" id="LSRX01001433">
    <property type="protein sequence ID" value="OLP79930.1"/>
    <property type="molecule type" value="Genomic_DNA"/>
</dbReference>
<accession>A0A1Q9CAH2</accession>
<reference evidence="1 2" key="1">
    <citation type="submission" date="2016-02" db="EMBL/GenBank/DDBJ databases">
        <title>Genome analysis of coral dinoflagellate symbionts highlights evolutionary adaptations to a symbiotic lifestyle.</title>
        <authorList>
            <person name="Aranda M."/>
            <person name="Li Y."/>
            <person name="Liew Y.J."/>
            <person name="Baumgarten S."/>
            <person name="Simakov O."/>
            <person name="Wilson M."/>
            <person name="Piel J."/>
            <person name="Ashoor H."/>
            <person name="Bougouffa S."/>
            <person name="Bajic V.B."/>
            <person name="Ryu T."/>
            <person name="Ravasi T."/>
            <person name="Bayer T."/>
            <person name="Micklem G."/>
            <person name="Kim H."/>
            <person name="Bhak J."/>
            <person name="Lajeunesse T.C."/>
            <person name="Voolstra C.R."/>
        </authorList>
    </citation>
    <scope>NUCLEOTIDE SEQUENCE [LARGE SCALE GENOMIC DNA]</scope>
    <source>
        <strain evidence="1 2">CCMP2467</strain>
    </source>
</reference>
<gene>
    <name evidence="1" type="ORF">AK812_SmicGene39717</name>
</gene>
<dbReference type="Proteomes" id="UP000186817">
    <property type="component" value="Unassembled WGS sequence"/>
</dbReference>
<evidence type="ECO:0008006" key="3">
    <source>
        <dbReference type="Google" id="ProtNLM"/>
    </source>
</evidence>
<dbReference type="OrthoDB" id="421677at2759"/>
<keyword evidence="2" id="KW-1185">Reference proteome</keyword>
<evidence type="ECO:0000313" key="2">
    <source>
        <dbReference type="Proteomes" id="UP000186817"/>
    </source>
</evidence>
<sequence>MPLRLWPFATSLTFVLAIFLFRCGAAMMVSLQSVLRSFPPPDVNYPSGSLEELLKRGTSSQRDALPEEGLHYNLDNPGSWGHPFLYRRPCVYVSKSAACRNAGCQFCHHTDHRRTSKPDRSQRFLLQRFAPEQLVDLLLPHIRAKLREVGVEAEAEELLALLEAKKAETPSVLPCKERHNLSRRLQRMTVTSLISFIGIPEVDEAFEQVRMDVRRLDRSFEKREA</sequence>
<protein>
    <recommendedName>
        <fullName evidence="3">C3H1-type domain-containing protein</fullName>
    </recommendedName>
</protein>